<proteinExistence type="predicted"/>
<dbReference type="AlphaFoldDB" id="A0A4C1ZEX1"/>
<evidence type="ECO:0000256" key="1">
    <source>
        <dbReference type="SAM" id="MobiDB-lite"/>
    </source>
</evidence>
<gene>
    <name evidence="2" type="ORF">EVAR_59145_1</name>
</gene>
<feature type="compositionally biased region" description="Basic and acidic residues" evidence="1">
    <location>
        <begin position="13"/>
        <end position="25"/>
    </location>
</feature>
<keyword evidence="3" id="KW-1185">Reference proteome</keyword>
<comment type="caution">
    <text evidence="2">The sequence shown here is derived from an EMBL/GenBank/DDBJ whole genome shotgun (WGS) entry which is preliminary data.</text>
</comment>
<evidence type="ECO:0000313" key="3">
    <source>
        <dbReference type="Proteomes" id="UP000299102"/>
    </source>
</evidence>
<feature type="region of interest" description="Disordered" evidence="1">
    <location>
        <begin position="1"/>
        <end position="25"/>
    </location>
</feature>
<sequence>MGPLKSGAAAATETEHKVDISSPAPDRRIRLAGTCRRVWNNKTISRIRGRGGRGPAPAVLRGDEGRGGQWRIALHAAGDNEGRLAPRNFHGPRADAIKT</sequence>
<dbReference type="EMBL" id="BGZK01001717">
    <property type="protein sequence ID" value="GBP85125.1"/>
    <property type="molecule type" value="Genomic_DNA"/>
</dbReference>
<dbReference type="Proteomes" id="UP000299102">
    <property type="component" value="Unassembled WGS sequence"/>
</dbReference>
<accession>A0A4C1ZEX1</accession>
<protein>
    <submittedName>
        <fullName evidence="2">Uncharacterized protein</fullName>
    </submittedName>
</protein>
<name>A0A4C1ZEX1_EUMVA</name>
<evidence type="ECO:0000313" key="2">
    <source>
        <dbReference type="EMBL" id="GBP85125.1"/>
    </source>
</evidence>
<organism evidence="2 3">
    <name type="scientific">Eumeta variegata</name>
    <name type="common">Bagworm moth</name>
    <name type="synonym">Eumeta japonica</name>
    <dbReference type="NCBI Taxonomy" id="151549"/>
    <lineage>
        <taxon>Eukaryota</taxon>
        <taxon>Metazoa</taxon>
        <taxon>Ecdysozoa</taxon>
        <taxon>Arthropoda</taxon>
        <taxon>Hexapoda</taxon>
        <taxon>Insecta</taxon>
        <taxon>Pterygota</taxon>
        <taxon>Neoptera</taxon>
        <taxon>Endopterygota</taxon>
        <taxon>Lepidoptera</taxon>
        <taxon>Glossata</taxon>
        <taxon>Ditrysia</taxon>
        <taxon>Tineoidea</taxon>
        <taxon>Psychidae</taxon>
        <taxon>Oiketicinae</taxon>
        <taxon>Eumeta</taxon>
    </lineage>
</organism>
<reference evidence="2 3" key="1">
    <citation type="journal article" date="2019" name="Commun. Biol.">
        <title>The bagworm genome reveals a unique fibroin gene that provides high tensile strength.</title>
        <authorList>
            <person name="Kono N."/>
            <person name="Nakamura H."/>
            <person name="Ohtoshi R."/>
            <person name="Tomita M."/>
            <person name="Numata K."/>
            <person name="Arakawa K."/>
        </authorList>
    </citation>
    <scope>NUCLEOTIDE SEQUENCE [LARGE SCALE GENOMIC DNA]</scope>
</reference>